<proteinExistence type="predicted"/>
<keyword evidence="1" id="KW-0472">Membrane</keyword>
<dbReference type="PANTHER" id="PTHR37249:SF3">
    <property type="entry name" value="OS03G0206201 PROTEIN"/>
    <property type="match status" value="1"/>
</dbReference>
<gene>
    <name evidence="2" type="ORF">ACMD2_25796</name>
</gene>
<dbReference type="Proteomes" id="UP000092600">
    <property type="component" value="Unassembled WGS sequence"/>
</dbReference>
<protein>
    <submittedName>
        <fullName evidence="2">Uncharacterized protein</fullName>
    </submittedName>
</protein>
<name>A0A199VFV1_ANACO</name>
<dbReference type="AlphaFoldDB" id="A0A199VFV1"/>
<dbReference type="STRING" id="4615.A0A199VFV1"/>
<feature type="transmembrane region" description="Helical" evidence="1">
    <location>
        <begin position="71"/>
        <end position="93"/>
    </location>
</feature>
<accession>A0A199VFV1</accession>
<dbReference type="PANTHER" id="PTHR37249">
    <property type="entry name" value="OS03G0206201 PROTEIN"/>
    <property type="match status" value="1"/>
</dbReference>
<organism evidence="2 3">
    <name type="scientific">Ananas comosus</name>
    <name type="common">Pineapple</name>
    <name type="synonym">Ananas ananas</name>
    <dbReference type="NCBI Taxonomy" id="4615"/>
    <lineage>
        <taxon>Eukaryota</taxon>
        <taxon>Viridiplantae</taxon>
        <taxon>Streptophyta</taxon>
        <taxon>Embryophyta</taxon>
        <taxon>Tracheophyta</taxon>
        <taxon>Spermatophyta</taxon>
        <taxon>Magnoliopsida</taxon>
        <taxon>Liliopsida</taxon>
        <taxon>Poales</taxon>
        <taxon>Bromeliaceae</taxon>
        <taxon>Bromelioideae</taxon>
        <taxon>Ananas</taxon>
    </lineage>
</organism>
<dbReference type="EMBL" id="LSRQ01001940">
    <property type="protein sequence ID" value="OAY75992.1"/>
    <property type="molecule type" value="Genomic_DNA"/>
</dbReference>
<keyword evidence="1" id="KW-1133">Transmembrane helix</keyword>
<evidence type="ECO:0000256" key="1">
    <source>
        <dbReference type="SAM" id="Phobius"/>
    </source>
</evidence>
<sequence>MMGRLGIWVLHAVVGAAFMMLFSSSKIGGGGGGDAGIGLIVSRSFEGQYALKVPTCQRFVVKWDSCVHYDYLLFIRISLLSINIFACGLNLAVKLHSDLNSANRGVLLLTHVEDIGPMITNRKLKITKQIGLPTNIGYGNCSMQETKCAKLVTNDKKHAMHLLQERSQRMRADRAHDLGRIETEDYPPFDPSPNSKAMVKAGPIEHGTPLMPYIPRPTPPLHQITPPPSNPKHGKGLQDKINLQFLIHFTPSFSSSSRSMIIVKQ</sequence>
<feature type="transmembrane region" description="Helical" evidence="1">
    <location>
        <begin position="7"/>
        <end position="24"/>
    </location>
</feature>
<keyword evidence="1" id="KW-0812">Transmembrane</keyword>
<comment type="caution">
    <text evidence="2">The sequence shown here is derived from an EMBL/GenBank/DDBJ whole genome shotgun (WGS) entry which is preliminary data.</text>
</comment>
<evidence type="ECO:0000313" key="2">
    <source>
        <dbReference type="EMBL" id="OAY75992.1"/>
    </source>
</evidence>
<reference evidence="2 3" key="1">
    <citation type="journal article" date="2016" name="DNA Res.">
        <title>The draft genome of MD-2 pineapple using hybrid error correction of long reads.</title>
        <authorList>
            <person name="Redwan R.M."/>
            <person name="Saidin A."/>
            <person name="Kumar S.V."/>
        </authorList>
    </citation>
    <scope>NUCLEOTIDE SEQUENCE [LARGE SCALE GENOMIC DNA]</scope>
    <source>
        <strain evidence="3">cv. MD2</strain>
        <tissue evidence="2">Leaf</tissue>
    </source>
</reference>
<evidence type="ECO:0000313" key="3">
    <source>
        <dbReference type="Proteomes" id="UP000092600"/>
    </source>
</evidence>